<name>A0A9W7BD64_9STRA</name>
<keyword evidence="3" id="KW-1185">Reference proteome</keyword>
<dbReference type="AlphaFoldDB" id="A0A9W7BD64"/>
<keyword evidence="1" id="KW-0472">Membrane</keyword>
<accession>A0A9W7BD64</accession>
<keyword evidence="1" id="KW-0812">Transmembrane</keyword>
<dbReference type="OrthoDB" id="10476495at2759"/>
<feature type="transmembrane region" description="Helical" evidence="1">
    <location>
        <begin position="56"/>
        <end position="74"/>
    </location>
</feature>
<evidence type="ECO:0000313" key="3">
    <source>
        <dbReference type="Proteomes" id="UP001165085"/>
    </source>
</evidence>
<keyword evidence="1" id="KW-1133">Transmembrane helix</keyword>
<evidence type="ECO:0000256" key="1">
    <source>
        <dbReference type="SAM" id="Phobius"/>
    </source>
</evidence>
<comment type="caution">
    <text evidence="2">The sequence shown here is derived from an EMBL/GenBank/DDBJ whole genome shotgun (WGS) entry which is preliminary data.</text>
</comment>
<sequence length="317" mass="35724">MHAPLETEKSDSNSYPAEKSVEVQDCGCYDRLCGCCCCKNDGCLCGFGQRSKCVKFCCLPFTLVLLGLSLYFFLPVHPIEVVIDSDLFKEYIDPRSSYYDQFGCDEYPDQYDPDDPNPQYLKSDCIHFQWNRFNKFEWDIAEKSLTFQFVIPTLTTNYNWMYSVDFDAKGQVYYPGDLPDPVNDAVYLGGAGAGKFSYYGQTIGANPRLMCYLNFDCTGDPVEDGWKSQEVLVWASAEFVADSEQWSQIFNAVEADCGACKDPDHDCIETTPMFLHIEVTPNEQGMSNLNSMVGTIVLEEVEEVPCEGFYSASVLGL</sequence>
<dbReference type="Proteomes" id="UP001165085">
    <property type="component" value="Unassembled WGS sequence"/>
</dbReference>
<evidence type="ECO:0000313" key="2">
    <source>
        <dbReference type="EMBL" id="GMH84444.1"/>
    </source>
</evidence>
<dbReference type="EMBL" id="BRXY01000293">
    <property type="protein sequence ID" value="GMH84444.1"/>
    <property type="molecule type" value="Genomic_DNA"/>
</dbReference>
<gene>
    <name evidence="2" type="ORF">TrST_g2123</name>
</gene>
<organism evidence="2 3">
    <name type="scientific">Triparma strigata</name>
    <dbReference type="NCBI Taxonomy" id="1606541"/>
    <lineage>
        <taxon>Eukaryota</taxon>
        <taxon>Sar</taxon>
        <taxon>Stramenopiles</taxon>
        <taxon>Ochrophyta</taxon>
        <taxon>Bolidophyceae</taxon>
        <taxon>Parmales</taxon>
        <taxon>Triparmaceae</taxon>
        <taxon>Triparma</taxon>
    </lineage>
</organism>
<proteinExistence type="predicted"/>
<reference evidence="3" key="1">
    <citation type="journal article" date="2023" name="Commun. Biol.">
        <title>Genome analysis of Parmales, the sister group of diatoms, reveals the evolutionary specialization of diatoms from phago-mixotrophs to photoautotrophs.</title>
        <authorList>
            <person name="Ban H."/>
            <person name="Sato S."/>
            <person name="Yoshikawa S."/>
            <person name="Yamada K."/>
            <person name="Nakamura Y."/>
            <person name="Ichinomiya M."/>
            <person name="Sato N."/>
            <person name="Blanc-Mathieu R."/>
            <person name="Endo H."/>
            <person name="Kuwata A."/>
            <person name="Ogata H."/>
        </authorList>
    </citation>
    <scope>NUCLEOTIDE SEQUENCE [LARGE SCALE GENOMIC DNA]</scope>
    <source>
        <strain evidence="3">NIES 3701</strain>
    </source>
</reference>
<protein>
    <submittedName>
        <fullName evidence="2">Uncharacterized protein</fullName>
    </submittedName>
</protein>